<protein>
    <recommendedName>
        <fullName evidence="3">leucine--tRNA ligase</fullName>
        <ecNumber evidence="3">6.1.1.4</ecNumber>
    </recommendedName>
    <alternativeName>
        <fullName evidence="11">Leucyl-tRNA synthetase</fullName>
    </alternativeName>
</protein>
<dbReference type="FunCoup" id="A0A1D3D5F8">
    <property type="interactions" value="463"/>
</dbReference>
<feature type="compositionally biased region" description="Polar residues" evidence="13">
    <location>
        <begin position="162"/>
        <end position="171"/>
    </location>
</feature>
<proteinExistence type="inferred from homology"/>
<evidence type="ECO:0000256" key="2">
    <source>
        <dbReference type="ARBA" id="ARBA00005594"/>
    </source>
</evidence>
<dbReference type="PROSITE" id="PS00178">
    <property type="entry name" value="AA_TRNA_LIGASE_I"/>
    <property type="match status" value="1"/>
</dbReference>
<dbReference type="InterPro" id="IPR002300">
    <property type="entry name" value="aa-tRNA-synth_Ia"/>
</dbReference>
<keyword evidence="8 12" id="KW-0067">ATP-binding</keyword>
<dbReference type="SUPFAM" id="SSF52374">
    <property type="entry name" value="Nucleotidylyl transferase"/>
    <property type="match status" value="1"/>
</dbReference>
<evidence type="ECO:0000259" key="15">
    <source>
        <dbReference type="Pfam" id="PF01406"/>
    </source>
</evidence>
<feature type="region of interest" description="Disordered" evidence="13">
    <location>
        <begin position="1"/>
        <end position="24"/>
    </location>
</feature>
<dbReference type="VEuPathDB" id="ToxoDB:LOC34619163"/>
<dbReference type="InterPro" id="IPR004493">
    <property type="entry name" value="Leu-tRNA-synth_Ia_arc/euk"/>
</dbReference>
<dbReference type="VEuPathDB" id="ToxoDB:cyc_02288"/>
<dbReference type="SUPFAM" id="SSF50677">
    <property type="entry name" value="ValRS/IleRS/LeuRS editing domain"/>
    <property type="match status" value="1"/>
</dbReference>
<dbReference type="Gene3D" id="3.90.740.10">
    <property type="entry name" value="Valyl/Leucyl/Isoleucyl-tRNA synthetase, editing domain"/>
    <property type="match status" value="1"/>
</dbReference>
<dbReference type="GO" id="GO:0006429">
    <property type="term" value="P:leucyl-tRNA aminoacylation"/>
    <property type="evidence" value="ECO:0007669"/>
    <property type="project" value="InterPro"/>
</dbReference>
<keyword evidence="5" id="KW-0479">Metal-binding</keyword>
<name>A0A1D3D5F8_9EIME</name>
<evidence type="ECO:0000256" key="11">
    <source>
        <dbReference type="ARBA" id="ARBA00030520"/>
    </source>
</evidence>
<dbReference type="InterPro" id="IPR013155">
    <property type="entry name" value="M/V/L/I-tRNA-synth_anticd-bd"/>
</dbReference>
<keyword evidence="9 12" id="KW-0648">Protein biosynthesis</keyword>
<gene>
    <name evidence="17" type="ORF">cyc_02288</name>
</gene>
<evidence type="ECO:0000256" key="13">
    <source>
        <dbReference type="SAM" id="MobiDB-lite"/>
    </source>
</evidence>
<dbReference type="GO" id="GO:0004823">
    <property type="term" value="F:leucine-tRNA ligase activity"/>
    <property type="evidence" value="ECO:0007669"/>
    <property type="project" value="UniProtKB-EC"/>
</dbReference>
<comment type="caution">
    <text evidence="17">The sequence shown here is derived from an EMBL/GenBank/DDBJ whole genome shotgun (WGS) entry which is preliminary data.</text>
</comment>
<evidence type="ECO:0000259" key="14">
    <source>
        <dbReference type="Pfam" id="PF00133"/>
    </source>
</evidence>
<dbReference type="InParanoid" id="A0A1D3D5F8"/>
<dbReference type="EMBL" id="JROU02000655">
    <property type="protein sequence ID" value="OEH78674.1"/>
    <property type="molecule type" value="Genomic_DNA"/>
</dbReference>
<feature type="compositionally biased region" description="Basic and acidic residues" evidence="13">
    <location>
        <begin position="143"/>
        <end position="154"/>
    </location>
</feature>
<keyword evidence="10 12" id="KW-0030">Aminoacyl-tRNA synthetase</keyword>
<dbReference type="InterPro" id="IPR009008">
    <property type="entry name" value="Val/Leu/Ile-tRNA-synth_edit"/>
</dbReference>
<dbReference type="InterPro" id="IPR009080">
    <property type="entry name" value="tRNAsynth_Ia_anticodon-bd"/>
</dbReference>
<dbReference type="SUPFAM" id="SSF47323">
    <property type="entry name" value="Anticodon-binding domain of a subclass of class I aminoacyl-tRNA synthetases"/>
    <property type="match status" value="1"/>
</dbReference>
<evidence type="ECO:0000256" key="10">
    <source>
        <dbReference type="ARBA" id="ARBA00023146"/>
    </source>
</evidence>
<dbReference type="FunFam" id="3.90.740.10:FF:000001">
    <property type="entry name" value="Leucine--tRNA ligase, cytoplasmic"/>
    <property type="match status" value="1"/>
</dbReference>
<dbReference type="InterPro" id="IPR032678">
    <property type="entry name" value="tRNA-synt_1_cat_dom"/>
</dbReference>
<evidence type="ECO:0000256" key="6">
    <source>
        <dbReference type="ARBA" id="ARBA00022741"/>
    </source>
</evidence>
<dbReference type="AlphaFoldDB" id="A0A1D3D5F8"/>
<keyword evidence="4 12" id="KW-0436">Ligase</keyword>
<keyword evidence="6 12" id="KW-0547">Nucleotide-binding</keyword>
<evidence type="ECO:0000313" key="17">
    <source>
        <dbReference type="EMBL" id="OEH78674.1"/>
    </source>
</evidence>
<dbReference type="Pfam" id="PF00133">
    <property type="entry name" value="tRNA-synt_1"/>
    <property type="match status" value="1"/>
</dbReference>
<feature type="region of interest" description="Disordered" evidence="13">
    <location>
        <begin position="143"/>
        <end position="171"/>
    </location>
</feature>
<dbReference type="GO" id="GO:0005524">
    <property type="term" value="F:ATP binding"/>
    <property type="evidence" value="ECO:0007669"/>
    <property type="project" value="UniProtKB-KW"/>
</dbReference>
<evidence type="ECO:0000259" key="16">
    <source>
        <dbReference type="Pfam" id="PF08264"/>
    </source>
</evidence>
<evidence type="ECO:0000313" key="18">
    <source>
        <dbReference type="Proteomes" id="UP000095192"/>
    </source>
</evidence>
<evidence type="ECO:0000256" key="7">
    <source>
        <dbReference type="ARBA" id="ARBA00022833"/>
    </source>
</evidence>
<evidence type="ECO:0000256" key="9">
    <source>
        <dbReference type="ARBA" id="ARBA00022917"/>
    </source>
</evidence>
<evidence type="ECO:0000256" key="12">
    <source>
        <dbReference type="RuleBase" id="RU363035"/>
    </source>
</evidence>
<dbReference type="Pfam" id="PF08264">
    <property type="entry name" value="Anticodon_1"/>
    <property type="match status" value="1"/>
</dbReference>
<dbReference type="Gene3D" id="1.10.730.10">
    <property type="entry name" value="Isoleucyl-tRNA Synthetase, Domain 1"/>
    <property type="match status" value="1"/>
</dbReference>
<sequence>MPHTGTSEAKSGAPPSGALPASGGSFVRRDKLMRIEEDVQRLWDKTRPYEVDVCSLRRPRFVDSEPCNGSSVKNKFFCSFPYPYMNGLLHLGHGFTLCKAEFLARYYRLRGKNVLWPFALHCTGMPILACADRLKREIEAKKKEHELQEDKKEDQQEEGGSSDPTKFSSAKSKLVAKTGGLKSQWEIMAALGVPQDEIARFADANYWLDYFPPRCKKNLIRLGVAVDWRRSFITTDRNPFYSAFVRWQFMKLMLIMFLRICLCPLLPSPCGWLRLTLYVTMFIFFPCPCGISFSTFKILQAAGKISFGTRPTVISRRELQACADHDRLSGEGIGPQEYTLIKMRIKTEQMDASHAPHAEFKAAWEKHSSTNEGQSRQIFLVAATLRPETMYGQTNCYVLPEGDAPPLTPKPSKSTFSLADVSGFACMGRSALNMAYQASGGADELPTPHCLHRVSGQALLGLPLAAPLASYDTVFALPMQTISLEKGTGVVTSVPTDSPDDFTTLEYIRSKIEYFNKLYGIKEEWVLPFQPVEIIEVPGLGRQAAPTLCAQLGVSGPKDTQRLQQAKEEAYRRGFYEGVMTVGPFAGRKVQEAKALVREQLLQEGSACVYYEPEKKVVARSGDECVVGLLPQWFISYGEAEWRQQVEDYISGEDFSAFSPQAQHQFAFVLSWLKEWACSRSYGLGTFLPWTVNTDNPVLIESLSDSTIYMAYYTVAYLIQGGDMYGQSVGPLGLKPEDLTEAFFDYIFLLSDTPPEGSAVSVDNLNLLRSEFAYWYPLDLRVSGKDLIFNHLTFCLYCHTAVWPKQQELWPRAFACNGMVLVDSEKMSKSTGNFLTIEESIEKFSADATRIAFADAGDSLDDANFQRETANAAITRLYLLEGLVADFVAGKIELRDGPLSAADELFQNEIGLCVQSAAAAYEAMQNREALKAAFYELTIKRDQYKQLVGDEKMHRDMLRMWIEAQAITLCPIAPHICEYLWSCLLKKENLVVDAAWPQLTYDSALHREYGPLQQRVLSVLQRVPLVQGLQGQVEAPSDFMQIVKDAPELEDLDKNQKKEALAFASYQMRDELKACGRSALELRLPFSEKALLEAHRRFLEVSLELTCQLPQSFLVYTLEFRSSDDPSPLDSTNCRTLAKPGKPSIFFTSV</sequence>
<reference evidence="17 18" key="1">
    <citation type="journal article" date="2016" name="BMC Genomics">
        <title>Comparative genomics reveals Cyclospora cayetanensis possesses coccidia-like metabolism and invasion components but unique surface antigens.</title>
        <authorList>
            <person name="Liu S."/>
            <person name="Wang L."/>
            <person name="Zheng H."/>
            <person name="Xu Z."/>
            <person name="Roellig D.M."/>
            <person name="Li N."/>
            <person name="Frace M.A."/>
            <person name="Tang K."/>
            <person name="Arrowood M.J."/>
            <person name="Moss D.M."/>
            <person name="Zhang L."/>
            <person name="Feng Y."/>
            <person name="Xiao L."/>
        </authorList>
    </citation>
    <scope>NUCLEOTIDE SEQUENCE [LARGE SCALE GENOMIC DNA]</scope>
    <source>
        <strain evidence="17 18">CHN_HEN01</strain>
    </source>
</reference>
<evidence type="ECO:0000256" key="1">
    <source>
        <dbReference type="ARBA" id="ARBA00001947"/>
    </source>
</evidence>
<keyword evidence="18" id="KW-1185">Reference proteome</keyword>
<dbReference type="EC" id="6.1.1.4" evidence="3"/>
<accession>A0A1D3D5F8</accession>
<dbReference type="InterPro" id="IPR014729">
    <property type="entry name" value="Rossmann-like_a/b/a_fold"/>
</dbReference>
<dbReference type="InterPro" id="IPR001412">
    <property type="entry name" value="aa-tRNA-synth_I_CS"/>
</dbReference>
<feature type="domain" description="Methionyl/Valyl/Leucyl/Isoleucyl-tRNA synthetase anticodon-binding" evidence="16">
    <location>
        <begin position="913"/>
        <end position="1006"/>
    </location>
</feature>
<comment type="cofactor">
    <cofactor evidence="1">
        <name>Zn(2+)</name>
        <dbReference type="ChEBI" id="CHEBI:29105"/>
    </cofactor>
</comment>
<keyword evidence="7" id="KW-0862">Zinc</keyword>
<dbReference type="GO" id="GO:0046872">
    <property type="term" value="F:metal ion binding"/>
    <property type="evidence" value="ECO:0007669"/>
    <property type="project" value="UniProtKB-KW"/>
</dbReference>
<dbReference type="PANTHER" id="PTHR45794:SF1">
    <property type="entry name" value="LEUCINE--TRNA LIGASE, CYTOPLASMIC"/>
    <property type="match status" value="1"/>
</dbReference>
<dbReference type="Pfam" id="PF01406">
    <property type="entry name" value="tRNA-synt_1e"/>
    <property type="match status" value="1"/>
</dbReference>
<evidence type="ECO:0000256" key="4">
    <source>
        <dbReference type="ARBA" id="ARBA00022598"/>
    </source>
</evidence>
<dbReference type="GO" id="GO:0002161">
    <property type="term" value="F:aminoacyl-tRNA deacylase activity"/>
    <property type="evidence" value="ECO:0007669"/>
    <property type="project" value="InterPro"/>
</dbReference>
<feature type="domain" description="Aminoacyl-tRNA synthetase class Ia" evidence="14">
    <location>
        <begin position="72"/>
        <end position="151"/>
    </location>
</feature>
<evidence type="ECO:0000256" key="8">
    <source>
        <dbReference type="ARBA" id="ARBA00022840"/>
    </source>
</evidence>
<evidence type="ECO:0000256" key="3">
    <source>
        <dbReference type="ARBA" id="ARBA00013164"/>
    </source>
</evidence>
<organism evidence="17 18">
    <name type="scientific">Cyclospora cayetanensis</name>
    <dbReference type="NCBI Taxonomy" id="88456"/>
    <lineage>
        <taxon>Eukaryota</taxon>
        <taxon>Sar</taxon>
        <taxon>Alveolata</taxon>
        <taxon>Apicomplexa</taxon>
        <taxon>Conoidasida</taxon>
        <taxon>Coccidia</taxon>
        <taxon>Eucoccidiorida</taxon>
        <taxon>Eimeriorina</taxon>
        <taxon>Eimeriidae</taxon>
        <taxon>Cyclospora</taxon>
    </lineage>
</organism>
<evidence type="ECO:0000256" key="5">
    <source>
        <dbReference type="ARBA" id="ARBA00022723"/>
    </source>
</evidence>
<dbReference type="Gene3D" id="3.40.50.620">
    <property type="entry name" value="HUPs"/>
    <property type="match status" value="2"/>
</dbReference>
<dbReference type="Proteomes" id="UP000095192">
    <property type="component" value="Unassembled WGS sequence"/>
</dbReference>
<comment type="similarity">
    <text evidence="2 12">Belongs to the class-I aminoacyl-tRNA synthetase family.</text>
</comment>
<dbReference type="PANTHER" id="PTHR45794">
    <property type="entry name" value="LEUCYL-TRNA SYNTHETASE"/>
    <property type="match status" value="1"/>
</dbReference>
<feature type="domain" description="tRNA synthetases class I catalytic" evidence="15">
    <location>
        <begin position="777"/>
        <end position="855"/>
    </location>
</feature>